<dbReference type="RefSeq" id="WP_418161021.1">
    <property type="nucleotide sequence ID" value="NZ_JBBLZC010000022.1"/>
</dbReference>
<evidence type="ECO:0000313" key="7">
    <source>
        <dbReference type="Proteomes" id="UP001375743"/>
    </source>
</evidence>
<feature type="transmembrane region" description="Helical" evidence="5">
    <location>
        <begin position="46"/>
        <end position="63"/>
    </location>
</feature>
<evidence type="ECO:0000256" key="1">
    <source>
        <dbReference type="ARBA" id="ARBA00004141"/>
    </source>
</evidence>
<name>A0ABU8XW59_9PROT</name>
<accession>A0ABU8XW59</accession>
<dbReference type="InterPro" id="IPR024199">
    <property type="entry name" value="Uncharacterised_DsbB"/>
</dbReference>
<dbReference type="PIRSF" id="PIRSF033913">
    <property type="entry name" value="S-S_format_DsbB"/>
    <property type="match status" value="1"/>
</dbReference>
<organism evidence="6 7">
    <name type="scientific">Benzoatithermus flavus</name>
    <dbReference type="NCBI Taxonomy" id="3108223"/>
    <lineage>
        <taxon>Bacteria</taxon>
        <taxon>Pseudomonadati</taxon>
        <taxon>Pseudomonadota</taxon>
        <taxon>Alphaproteobacteria</taxon>
        <taxon>Geminicoccales</taxon>
        <taxon>Geminicoccaceae</taxon>
        <taxon>Benzoatithermus</taxon>
    </lineage>
</organism>
<dbReference type="InterPro" id="IPR023380">
    <property type="entry name" value="DsbB-like_sf"/>
</dbReference>
<evidence type="ECO:0000256" key="3">
    <source>
        <dbReference type="ARBA" id="ARBA00022989"/>
    </source>
</evidence>
<feature type="transmembrane region" description="Helical" evidence="5">
    <location>
        <begin position="12"/>
        <end position="34"/>
    </location>
</feature>
<keyword evidence="3 5" id="KW-1133">Transmembrane helix</keyword>
<reference evidence="6 7" key="1">
    <citation type="submission" date="2024-01" db="EMBL/GenBank/DDBJ databases">
        <title>Multi-omics insights into the function and evolution of sodium benzoate biodegradation pathways in Benzoatithermus flavus gen. nov., sp. nov. from hot spring.</title>
        <authorList>
            <person name="Hu C.-J."/>
            <person name="Li W.-J."/>
        </authorList>
    </citation>
    <scope>NUCLEOTIDE SEQUENCE [LARGE SCALE GENOMIC DNA]</scope>
    <source>
        <strain evidence="6 7">SYSU G07066</strain>
    </source>
</reference>
<gene>
    <name evidence="6" type="ORF">U1T56_18630</name>
</gene>
<proteinExistence type="predicted"/>
<evidence type="ECO:0000256" key="2">
    <source>
        <dbReference type="ARBA" id="ARBA00022692"/>
    </source>
</evidence>
<dbReference type="Proteomes" id="UP001375743">
    <property type="component" value="Unassembled WGS sequence"/>
</dbReference>
<comment type="subcellular location">
    <subcellularLocation>
        <location evidence="1">Membrane</location>
        <topology evidence="1">Multi-pass membrane protein</topology>
    </subcellularLocation>
</comment>
<sequence>MPGTARQPAARWLLALAATSAAALAAAFLLQYAGYEPCHLCYYERIPYFVVIVVGLAGLWLGYPRTALAIIALAFAANAGLAFFHVGVEQGWFQLPESCIASGQATSIEELRAQLAAAPARCDQVPLTVLGLSLAGWNGVLSAGLLVLTLFGLVRAGASAAEQHRQARAA</sequence>
<evidence type="ECO:0000256" key="5">
    <source>
        <dbReference type="SAM" id="Phobius"/>
    </source>
</evidence>
<keyword evidence="4 5" id="KW-0472">Membrane</keyword>
<evidence type="ECO:0000256" key="4">
    <source>
        <dbReference type="ARBA" id="ARBA00023136"/>
    </source>
</evidence>
<dbReference type="Pfam" id="PF02600">
    <property type="entry name" value="DsbB"/>
    <property type="match status" value="1"/>
</dbReference>
<dbReference type="EMBL" id="JBBLZC010000022">
    <property type="protein sequence ID" value="MEK0085174.1"/>
    <property type="molecule type" value="Genomic_DNA"/>
</dbReference>
<evidence type="ECO:0000313" key="6">
    <source>
        <dbReference type="EMBL" id="MEK0085174.1"/>
    </source>
</evidence>
<keyword evidence="7" id="KW-1185">Reference proteome</keyword>
<protein>
    <submittedName>
        <fullName evidence="6">Disulfide bond formation protein B</fullName>
    </submittedName>
</protein>
<feature type="transmembrane region" description="Helical" evidence="5">
    <location>
        <begin position="135"/>
        <end position="158"/>
    </location>
</feature>
<feature type="transmembrane region" description="Helical" evidence="5">
    <location>
        <begin position="70"/>
        <end position="88"/>
    </location>
</feature>
<comment type="caution">
    <text evidence="6">The sequence shown here is derived from an EMBL/GenBank/DDBJ whole genome shotgun (WGS) entry which is preliminary data.</text>
</comment>
<keyword evidence="2 5" id="KW-0812">Transmembrane</keyword>
<dbReference type="SUPFAM" id="SSF158442">
    <property type="entry name" value="DsbB-like"/>
    <property type="match status" value="1"/>
</dbReference>
<dbReference type="Gene3D" id="1.20.1550.10">
    <property type="entry name" value="DsbB-like"/>
    <property type="match status" value="1"/>
</dbReference>
<dbReference type="InterPro" id="IPR003752">
    <property type="entry name" value="DiS_bond_form_DsbB/BdbC"/>
</dbReference>